<gene>
    <name evidence="3" type="ORF">D5S19_11045</name>
</gene>
<comment type="caution">
    <text evidence="3">The sequence shown here is derived from an EMBL/GenBank/DDBJ whole genome shotgun (WGS) entry which is preliminary data.</text>
</comment>
<name>A0A419I614_9PSEU</name>
<dbReference type="NCBIfam" id="NF033550">
    <property type="entry name" value="transpos_ISL3"/>
    <property type="match status" value="1"/>
</dbReference>
<dbReference type="Proteomes" id="UP000285112">
    <property type="component" value="Unassembled WGS sequence"/>
</dbReference>
<dbReference type="InterPro" id="IPR002560">
    <property type="entry name" value="Transposase_DDE"/>
</dbReference>
<dbReference type="OrthoDB" id="3238779at2"/>
<proteinExistence type="predicted"/>
<dbReference type="AlphaFoldDB" id="A0A419I614"/>
<dbReference type="EMBL" id="QZFV01000072">
    <property type="protein sequence ID" value="RJQ86612.1"/>
    <property type="molecule type" value="Genomic_DNA"/>
</dbReference>
<evidence type="ECO:0000259" key="1">
    <source>
        <dbReference type="Pfam" id="PF01610"/>
    </source>
</evidence>
<reference evidence="3 4" key="1">
    <citation type="submission" date="2018-09" db="EMBL/GenBank/DDBJ databases">
        <title>YIM PH 21725 draft genome.</title>
        <authorList>
            <person name="Miao C."/>
        </authorList>
    </citation>
    <scope>NUCLEOTIDE SEQUENCE [LARGE SCALE GENOMIC DNA]</scope>
    <source>
        <strain evidence="4">YIM PH21725</strain>
    </source>
</reference>
<dbReference type="RefSeq" id="WP_120023269.1">
    <property type="nucleotide sequence ID" value="NZ_QZFV01000072.1"/>
</dbReference>
<dbReference type="InterPro" id="IPR047951">
    <property type="entry name" value="Transpos_ISL3"/>
</dbReference>
<dbReference type="Pfam" id="PF01610">
    <property type="entry name" value="DDE_Tnp_ISL3"/>
    <property type="match status" value="1"/>
</dbReference>
<evidence type="ECO:0000313" key="3">
    <source>
        <dbReference type="EMBL" id="RJQ86612.1"/>
    </source>
</evidence>
<feature type="domain" description="Transposase IS204/IS1001/IS1096/IS1165 DDE" evidence="1">
    <location>
        <begin position="162"/>
        <end position="400"/>
    </location>
</feature>
<evidence type="ECO:0000259" key="2">
    <source>
        <dbReference type="Pfam" id="PF14690"/>
    </source>
</evidence>
<dbReference type="InterPro" id="IPR029261">
    <property type="entry name" value="Transposase_Znf"/>
</dbReference>
<feature type="domain" description="Transposase IS204/IS1001/IS1096/IS1165 zinc-finger" evidence="2">
    <location>
        <begin position="45"/>
        <end position="91"/>
    </location>
</feature>
<dbReference type="PANTHER" id="PTHR33498">
    <property type="entry name" value="TRANSPOSASE FOR INSERTION SEQUENCE ELEMENT IS1557"/>
    <property type="match status" value="1"/>
</dbReference>
<evidence type="ECO:0000313" key="4">
    <source>
        <dbReference type="Proteomes" id="UP000285112"/>
    </source>
</evidence>
<keyword evidence="4" id="KW-1185">Reference proteome</keyword>
<dbReference type="Pfam" id="PF14690">
    <property type="entry name" value="Zn_ribbon_ISL3"/>
    <property type="match status" value="1"/>
</dbReference>
<sequence>MRPTRLLRDLLGVQDMVVESTHQEISEEDSRWELIMHVRPRAGQRGRCSRCRRRCVGYDRRGQARRWRSLDWGTTMVRLEAEVTRVSCPEHGVIVAHVPWARPKARHTYAFEDTVAWWTARAAASVVAEFLRTTRRAVQAIVERVVTERAGQTDPLAGLRRIGIDEIAYRKGQRYLTCVIDHDTGRLVQAAEGRNSDTIDKFFDALGEQRTKELTHVPADGAEWIHGPVKIRAPHVVLCLDPFHVIQWATNAVGKVRRGLWNTLRENGNTGQASDVNRTRWAVLKNPEDLTGEQRTTLAAIAKTNNRLYRAYLLKEQLRAVFAARGKTGRALLAGWLTWAARCRIPEFVKLAKAIQRYRSLIRNTLDHGLSNARSESTNTHLRVLTRRAYGFRSPQALITLAMLTRSRLCPPLPTRSTKD</sequence>
<dbReference type="PANTHER" id="PTHR33498:SF1">
    <property type="entry name" value="TRANSPOSASE FOR INSERTION SEQUENCE ELEMENT IS1557"/>
    <property type="match status" value="1"/>
</dbReference>
<protein>
    <submittedName>
        <fullName evidence="3">ISL3 family transposase</fullName>
    </submittedName>
</protein>
<organism evidence="3 4">
    <name type="scientific">Amycolatopsis panacis</name>
    <dbReference type="NCBI Taxonomy" id="2340917"/>
    <lineage>
        <taxon>Bacteria</taxon>
        <taxon>Bacillati</taxon>
        <taxon>Actinomycetota</taxon>
        <taxon>Actinomycetes</taxon>
        <taxon>Pseudonocardiales</taxon>
        <taxon>Pseudonocardiaceae</taxon>
        <taxon>Amycolatopsis</taxon>
    </lineage>
</organism>
<accession>A0A419I614</accession>